<accession>A0ABS2GGQ4</accession>
<dbReference type="InterPro" id="IPR000524">
    <property type="entry name" value="Tscrpt_reg_HTH_GntR"/>
</dbReference>
<evidence type="ECO:0000313" key="7">
    <source>
        <dbReference type="Proteomes" id="UP000707138"/>
    </source>
</evidence>
<dbReference type="Gene3D" id="3.30.70.1450">
    <property type="entry name" value="Regulator of K+ conductance, C-terminal domain"/>
    <property type="match status" value="1"/>
</dbReference>
<protein>
    <submittedName>
        <fullName evidence="6">GntR family transcriptional regulator</fullName>
    </submittedName>
</protein>
<evidence type="ECO:0000259" key="5">
    <source>
        <dbReference type="PROSITE" id="PS51202"/>
    </source>
</evidence>
<evidence type="ECO:0000256" key="2">
    <source>
        <dbReference type="ARBA" id="ARBA00023125"/>
    </source>
</evidence>
<keyword evidence="1" id="KW-0805">Transcription regulation</keyword>
<evidence type="ECO:0000259" key="4">
    <source>
        <dbReference type="PROSITE" id="PS50949"/>
    </source>
</evidence>
<dbReference type="InterPro" id="IPR036721">
    <property type="entry name" value="RCK_C_sf"/>
</dbReference>
<dbReference type="InterPro" id="IPR036388">
    <property type="entry name" value="WH-like_DNA-bd_sf"/>
</dbReference>
<sequence>MKRTVGGSRYQQIAADVAGKIASGDYAPGDRIFARSALSVQYGVSPETARRAIALLADLGIVEVIKGSGCTVASREKAEAFRRRFNDFTSVSTLWQSFDDEIDTQIAGLQRLKETAGKLSEHLAHYQHTNPLQPLHMRVTEGCRYLGESIGTIKLWQNTGVTIVAIQSEGKMIISPGPYATLTAGEEIFFVGPEDSWQRLHHFLYNDMSTRKSGQSEDSDTIQQNI</sequence>
<name>A0ABS2GGQ4_9FIRM</name>
<dbReference type="InterPro" id="IPR050679">
    <property type="entry name" value="Bact_HTH_transcr_reg"/>
</dbReference>
<dbReference type="Pfam" id="PF02080">
    <property type="entry name" value="TrkA_C"/>
    <property type="match status" value="1"/>
</dbReference>
<keyword evidence="3" id="KW-0804">Transcription</keyword>
<dbReference type="PANTHER" id="PTHR44846:SF17">
    <property type="entry name" value="GNTR-FAMILY TRANSCRIPTIONAL REGULATOR"/>
    <property type="match status" value="1"/>
</dbReference>
<dbReference type="EMBL" id="JACJLA010000004">
    <property type="protein sequence ID" value="MBM6912319.1"/>
    <property type="molecule type" value="Genomic_DNA"/>
</dbReference>
<feature type="domain" description="HTH gntR-type" evidence="4">
    <location>
        <begin position="7"/>
        <end position="75"/>
    </location>
</feature>
<dbReference type="Proteomes" id="UP000707138">
    <property type="component" value="Unassembled WGS sequence"/>
</dbReference>
<dbReference type="PANTHER" id="PTHR44846">
    <property type="entry name" value="MANNOSYL-D-GLYCERATE TRANSPORT/METABOLISM SYSTEM REPRESSOR MNGR-RELATED"/>
    <property type="match status" value="1"/>
</dbReference>
<evidence type="ECO:0000313" key="6">
    <source>
        <dbReference type="EMBL" id="MBM6912319.1"/>
    </source>
</evidence>
<organism evidence="6 7">
    <name type="scientific">Veillonella magna</name>
    <dbReference type="NCBI Taxonomy" id="464322"/>
    <lineage>
        <taxon>Bacteria</taxon>
        <taxon>Bacillati</taxon>
        <taxon>Bacillota</taxon>
        <taxon>Negativicutes</taxon>
        <taxon>Veillonellales</taxon>
        <taxon>Veillonellaceae</taxon>
        <taxon>Veillonella</taxon>
    </lineage>
</organism>
<dbReference type="InterPro" id="IPR036390">
    <property type="entry name" value="WH_DNA-bd_sf"/>
</dbReference>
<dbReference type="SUPFAM" id="SSF116726">
    <property type="entry name" value="TrkA C-terminal domain-like"/>
    <property type="match status" value="1"/>
</dbReference>
<feature type="domain" description="RCK C-terminal" evidence="5">
    <location>
        <begin position="121"/>
        <end position="206"/>
    </location>
</feature>
<dbReference type="Gene3D" id="1.10.10.10">
    <property type="entry name" value="Winged helix-like DNA-binding domain superfamily/Winged helix DNA-binding domain"/>
    <property type="match status" value="1"/>
</dbReference>
<gene>
    <name evidence="6" type="ORF">H6A01_03100</name>
</gene>
<evidence type="ECO:0000256" key="1">
    <source>
        <dbReference type="ARBA" id="ARBA00023015"/>
    </source>
</evidence>
<evidence type="ECO:0000256" key="3">
    <source>
        <dbReference type="ARBA" id="ARBA00023163"/>
    </source>
</evidence>
<dbReference type="PROSITE" id="PS51202">
    <property type="entry name" value="RCK_C"/>
    <property type="match status" value="1"/>
</dbReference>
<dbReference type="Pfam" id="PF00392">
    <property type="entry name" value="GntR"/>
    <property type="match status" value="1"/>
</dbReference>
<reference evidence="6 7" key="1">
    <citation type="journal article" date="2021" name="Sci. Rep.">
        <title>The distribution of antibiotic resistance genes in chicken gut microbiota commensals.</title>
        <authorList>
            <person name="Juricova H."/>
            <person name="Matiasovicova J."/>
            <person name="Kubasova T."/>
            <person name="Cejkova D."/>
            <person name="Rychlik I."/>
        </authorList>
    </citation>
    <scope>NUCLEOTIDE SEQUENCE [LARGE SCALE GENOMIC DNA]</scope>
    <source>
        <strain evidence="6 7">An537</strain>
    </source>
</reference>
<dbReference type="PROSITE" id="PS50949">
    <property type="entry name" value="HTH_GNTR"/>
    <property type="match status" value="1"/>
</dbReference>
<dbReference type="SMART" id="SM00345">
    <property type="entry name" value="HTH_GNTR"/>
    <property type="match status" value="1"/>
</dbReference>
<keyword evidence="7" id="KW-1185">Reference proteome</keyword>
<keyword evidence="2" id="KW-0238">DNA-binding</keyword>
<dbReference type="InterPro" id="IPR006037">
    <property type="entry name" value="RCK_C"/>
</dbReference>
<dbReference type="RefSeq" id="WP_205087521.1">
    <property type="nucleotide sequence ID" value="NZ_JACJLA010000004.1"/>
</dbReference>
<dbReference type="CDD" id="cd07377">
    <property type="entry name" value="WHTH_GntR"/>
    <property type="match status" value="1"/>
</dbReference>
<dbReference type="SUPFAM" id="SSF46785">
    <property type="entry name" value="Winged helix' DNA-binding domain"/>
    <property type="match status" value="1"/>
</dbReference>
<comment type="caution">
    <text evidence="6">The sequence shown here is derived from an EMBL/GenBank/DDBJ whole genome shotgun (WGS) entry which is preliminary data.</text>
</comment>
<proteinExistence type="predicted"/>